<sequence>MGLAGRKQKQKIPADPRNLSWSADAARFGQSYLSKLGWDPSQGLGASGDGMKSHLKVKQKLNMLGIGAGGVGAGDPEAIAWKQNKEFEAVLRRLNEAAKNEESGIEIEEDREGTAEEQTPTKAGSAVEDADESNVGGREKKRKRKDMEGEGEGEQDSKKKRKKEKREKKEKKEATEKTEKKKTKSKEARRASPTPGLAESPSQETPAVTKKITARPMAHRARFQASKRIAGKSAAAISEILGIAPTPSSSITPITQSSSATPTSTSDANLSLEKLTTSTKSVADYFKEKLGVKSKSSTGTVTPDGVTQIIESEYEAPRGGLGASRLGASPRDANNDQEVRSGIGSSSKASLLASFTTAKISTGFAAVTTNVLTRIPPPSASNIDSLVVEESHRTEETAPSAKSRREKDKKKRKDDMAVESEKDDNEHVKAEKKRKKHSSRTKVESEVDSKSVIEPEAISSTTSDPKPVSSSENRSHGTEEERKARKAEKRARKKALEMQGNP</sequence>
<reference evidence="1" key="1">
    <citation type="journal article" date="2021" name="New Phytol.">
        <title>Evolutionary innovations through gain and loss of genes in the ectomycorrhizal Boletales.</title>
        <authorList>
            <person name="Wu G."/>
            <person name="Miyauchi S."/>
            <person name="Morin E."/>
            <person name="Kuo A."/>
            <person name="Drula E."/>
            <person name="Varga T."/>
            <person name="Kohler A."/>
            <person name="Feng B."/>
            <person name="Cao Y."/>
            <person name="Lipzen A."/>
            <person name="Daum C."/>
            <person name="Hundley H."/>
            <person name="Pangilinan J."/>
            <person name="Johnson J."/>
            <person name="Barry K."/>
            <person name="LaButti K."/>
            <person name="Ng V."/>
            <person name="Ahrendt S."/>
            <person name="Min B."/>
            <person name="Choi I.G."/>
            <person name="Park H."/>
            <person name="Plett J.M."/>
            <person name="Magnuson J."/>
            <person name="Spatafora J.W."/>
            <person name="Nagy L.G."/>
            <person name="Henrissat B."/>
            <person name="Grigoriev I.V."/>
            <person name="Yang Z.L."/>
            <person name="Xu J."/>
            <person name="Martin F.M."/>
        </authorList>
    </citation>
    <scope>NUCLEOTIDE SEQUENCE</scope>
    <source>
        <strain evidence="1">ATCC 28755</strain>
    </source>
</reference>
<name>A0ACB8ANF7_9AGAM</name>
<dbReference type="EMBL" id="MU267605">
    <property type="protein sequence ID" value="KAH7915066.1"/>
    <property type="molecule type" value="Genomic_DNA"/>
</dbReference>
<dbReference type="Proteomes" id="UP000790377">
    <property type="component" value="Unassembled WGS sequence"/>
</dbReference>
<evidence type="ECO:0000313" key="1">
    <source>
        <dbReference type="EMBL" id="KAH7915066.1"/>
    </source>
</evidence>
<gene>
    <name evidence="1" type="ORF">BJ138DRAFT_1142561</name>
</gene>
<proteinExistence type="predicted"/>
<keyword evidence="2" id="KW-1185">Reference proteome</keyword>
<organism evidence="1 2">
    <name type="scientific">Hygrophoropsis aurantiaca</name>
    <dbReference type="NCBI Taxonomy" id="72124"/>
    <lineage>
        <taxon>Eukaryota</taxon>
        <taxon>Fungi</taxon>
        <taxon>Dikarya</taxon>
        <taxon>Basidiomycota</taxon>
        <taxon>Agaricomycotina</taxon>
        <taxon>Agaricomycetes</taxon>
        <taxon>Agaricomycetidae</taxon>
        <taxon>Boletales</taxon>
        <taxon>Coniophorineae</taxon>
        <taxon>Hygrophoropsidaceae</taxon>
        <taxon>Hygrophoropsis</taxon>
    </lineage>
</organism>
<evidence type="ECO:0000313" key="2">
    <source>
        <dbReference type="Proteomes" id="UP000790377"/>
    </source>
</evidence>
<protein>
    <submittedName>
        <fullName evidence="1">Uncharacterized protein</fullName>
    </submittedName>
</protein>
<comment type="caution">
    <text evidence="1">The sequence shown here is derived from an EMBL/GenBank/DDBJ whole genome shotgun (WGS) entry which is preliminary data.</text>
</comment>
<accession>A0ACB8ANF7</accession>